<dbReference type="STRING" id="1122213.GCA_000423365_01968"/>
<evidence type="ECO:0000313" key="8">
    <source>
        <dbReference type="Proteomes" id="UP000258927"/>
    </source>
</evidence>
<dbReference type="PIRSF" id="PIRSF006157">
    <property type="entry name" value="Doxgns_DODA"/>
    <property type="match status" value="1"/>
</dbReference>
<protein>
    <submittedName>
        <fullName evidence="7">4,5-DOPA dioxygenase extradiol</fullName>
    </submittedName>
</protein>
<accession>A0A2R4MBG4</accession>
<dbReference type="AlphaFoldDB" id="A0A2R4MBG4"/>
<dbReference type="GO" id="GO:0008198">
    <property type="term" value="F:ferrous iron binding"/>
    <property type="evidence" value="ECO:0007669"/>
    <property type="project" value="InterPro"/>
</dbReference>
<dbReference type="CDD" id="cd07363">
    <property type="entry name" value="45_DOPA_Dioxygenase"/>
    <property type="match status" value="1"/>
</dbReference>
<dbReference type="EMBL" id="CP021330">
    <property type="protein sequence ID" value="AVX03362.1"/>
    <property type="molecule type" value="Genomic_DNA"/>
</dbReference>
<feature type="domain" description="Extradiol ring-cleavage dioxygenase class III enzyme subunit B" evidence="6">
    <location>
        <begin position="40"/>
        <end position="248"/>
    </location>
</feature>
<name>A0A2R4MBG4_9HYPH</name>
<keyword evidence="4" id="KW-0862">Zinc</keyword>
<dbReference type="InterPro" id="IPR014436">
    <property type="entry name" value="Extradiol_dOase_DODA"/>
</dbReference>
<evidence type="ECO:0000256" key="2">
    <source>
        <dbReference type="ARBA" id="ARBA00007581"/>
    </source>
</evidence>
<dbReference type="RefSeq" id="WP_117395027.1">
    <property type="nucleotide sequence ID" value="NZ_CP021330.1"/>
</dbReference>
<evidence type="ECO:0000256" key="3">
    <source>
        <dbReference type="ARBA" id="ARBA00022723"/>
    </source>
</evidence>
<evidence type="ECO:0000256" key="5">
    <source>
        <dbReference type="ARBA" id="ARBA00023002"/>
    </source>
</evidence>
<comment type="similarity">
    <text evidence="2">Belongs to the DODA-type extradiol aromatic ring-opening dioxygenase family.</text>
</comment>
<proteinExistence type="inferred from homology"/>
<sequence>MLNSLRFDQMLDQLAPAERAPVVFLGHGNPLYAITDNAFAQSWQQLGQKLARPQAILCISAHWETRHSTLVHVGAMPKTIHDFYGFPQDLFDVQYPAAGAPELAHDVALMLKNHAAIPTEEWGLDHGAWAVLRHLYPEADIPVFQISINRDLDFAGQLALGRDLKALRDRGVLILGSGNLVHNLRAISRDVEAFDWAQEFDQKVSQYLIDRNFGEMADPEQYGSLLPQAHPSVEHFAPAFYCAGLVDEKDQLAFFNDQFDMGSLSMRSFIYYTN</sequence>
<dbReference type="PANTHER" id="PTHR30096:SF0">
    <property type="entry name" value="4,5-DOPA DIOXYGENASE EXTRADIOL-LIKE PROTEIN"/>
    <property type="match status" value="1"/>
</dbReference>
<dbReference type="Pfam" id="PF02900">
    <property type="entry name" value="LigB"/>
    <property type="match status" value="1"/>
</dbReference>
<dbReference type="KEGG" id="mmyr:MXMO3_00830"/>
<evidence type="ECO:0000256" key="4">
    <source>
        <dbReference type="ARBA" id="ARBA00022833"/>
    </source>
</evidence>
<reference evidence="7 8" key="1">
    <citation type="submission" date="2017-05" db="EMBL/GenBank/DDBJ databases">
        <title>Genome Analysis of Maritalea myrionectae HL2708#5.</title>
        <authorList>
            <consortium name="Cotde Inc.-PKNU"/>
            <person name="Jang D."/>
            <person name="Oh H.-M."/>
        </authorList>
    </citation>
    <scope>NUCLEOTIDE SEQUENCE [LARGE SCALE GENOMIC DNA]</scope>
    <source>
        <strain evidence="7 8">HL2708#5</strain>
    </source>
</reference>
<dbReference type="NCBIfam" id="NF007914">
    <property type="entry name" value="PRK10628.1"/>
    <property type="match status" value="1"/>
</dbReference>
<dbReference type="PANTHER" id="PTHR30096">
    <property type="entry name" value="4,5-DOPA DIOXYGENASE EXTRADIOL-LIKE PROTEIN"/>
    <property type="match status" value="1"/>
</dbReference>
<keyword evidence="7" id="KW-0223">Dioxygenase</keyword>
<comment type="cofactor">
    <cofactor evidence="1">
        <name>Zn(2+)</name>
        <dbReference type="ChEBI" id="CHEBI:29105"/>
    </cofactor>
</comment>
<gene>
    <name evidence="7" type="ORF">MXMO3_00830</name>
</gene>
<dbReference type="InterPro" id="IPR004183">
    <property type="entry name" value="Xdiol_dOase_suB"/>
</dbReference>
<keyword evidence="5" id="KW-0560">Oxidoreductase</keyword>
<dbReference type="Gene3D" id="3.40.830.10">
    <property type="entry name" value="LigB-like"/>
    <property type="match status" value="1"/>
</dbReference>
<dbReference type="GO" id="GO:0008270">
    <property type="term" value="F:zinc ion binding"/>
    <property type="evidence" value="ECO:0007669"/>
    <property type="project" value="InterPro"/>
</dbReference>
<dbReference type="SUPFAM" id="SSF53213">
    <property type="entry name" value="LigB-like"/>
    <property type="match status" value="1"/>
</dbReference>
<dbReference type="Proteomes" id="UP000258927">
    <property type="component" value="Chromosome"/>
</dbReference>
<evidence type="ECO:0000313" key="7">
    <source>
        <dbReference type="EMBL" id="AVX03362.1"/>
    </source>
</evidence>
<organism evidence="7 8">
    <name type="scientific">Maritalea myrionectae</name>
    <dbReference type="NCBI Taxonomy" id="454601"/>
    <lineage>
        <taxon>Bacteria</taxon>
        <taxon>Pseudomonadati</taxon>
        <taxon>Pseudomonadota</taxon>
        <taxon>Alphaproteobacteria</taxon>
        <taxon>Hyphomicrobiales</taxon>
        <taxon>Devosiaceae</taxon>
        <taxon>Maritalea</taxon>
    </lineage>
</organism>
<keyword evidence="8" id="KW-1185">Reference proteome</keyword>
<evidence type="ECO:0000256" key="1">
    <source>
        <dbReference type="ARBA" id="ARBA00001947"/>
    </source>
</evidence>
<evidence type="ECO:0000259" key="6">
    <source>
        <dbReference type="Pfam" id="PF02900"/>
    </source>
</evidence>
<dbReference type="GO" id="GO:0016702">
    <property type="term" value="F:oxidoreductase activity, acting on single donors with incorporation of molecular oxygen, incorporation of two atoms of oxygen"/>
    <property type="evidence" value="ECO:0007669"/>
    <property type="project" value="UniProtKB-ARBA"/>
</dbReference>
<keyword evidence="3" id="KW-0479">Metal-binding</keyword>